<comment type="caution">
    <text evidence="8">The sequence shown here is derived from an EMBL/GenBank/DDBJ whole genome shotgun (WGS) entry which is preliminary data.</text>
</comment>
<dbReference type="PANTHER" id="PTHR46696:SF1">
    <property type="entry name" value="CYTOCHROME P450 YJIB-RELATED"/>
    <property type="match status" value="1"/>
</dbReference>
<dbReference type="PRINTS" id="PR00385">
    <property type="entry name" value="P450"/>
</dbReference>
<organism evidence="8 9">
    <name type="scientific">Brevibacillus fulvus</name>
    <dbReference type="NCBI Taxonomy" id="1125967"/>
    <lineage>
        <taxon>Bacteria</taxon>
        <taxon>Bacillati</taxon>
        <taxon>Bacillota</taxon>
        <taxon>Bacilli</taxon>
        <taxon>Bacillales</taxon>
        <taxon>Paenibacillaceae</taxon>
        <taxon>Brevibacillus</taxon>
    </lineage>
</organism>
<evidence type="ECO:0000256" key="5">
    <source>
        <dbReference type="ARBA" id="ARBA00023004"/>
    </source>
</evidence>
<dbReference type="InterPro" id="IPR002397">
    <property type="entry name" value="Cyt_P450_B"/>
</dbReference>
<dbReference type="Proteomes" id="UP000717624">
    <property type="component" value="Unassembled WGS sequence"/>
</dbReference>
<dbReference type="CDD" id="cd11032">
    <property type="entry name" value="P450_EryK-like"/>
    <property type="match status" value="1"/>
</dbReference>
<dbReference type="InterPro" id="IPR036396">
    <property type="entry name" value="Cyt_P450_sf"/>
</dbReference>
<proteinExistence type="inferred from homology"/>
<keyword evidence="6 7" id="KW-0503">Monooxygenase</keyword>
<accession>A0A938XSG1</accession>
<dbReference type="SUPFAM" id="SSF48264">
    <property type="entry name" value="Cytochrome P450"/>
    <property type="match status" value="1"/>
</dbReference>
<dbReference type="GO" id="GO:0004497">
    <property type="term" value="F:monooxygenase activity"/>
    <property type="evidence" value="ECO:0007669"/>
    <property type="project" value="UniProtKB-KW"/>
</dbReference>
<name>A0A938XSG1_9BACL</name>
<dbReference type="GO" id="GO:0005506">
    <property type="term" value="F:iron ion binding"/>
    <property type="evidence" value="ECO:0007669"/>
    <property type="project" value="InterPro"/>
</dbReference>
<evidence type="ECO:0000256" key="6">
    <source>
        <dbReference type="ARBA" id="ARBA00023033"/>
    </source>
</evidence>
<dbReference type="PANTHER" id="PTHR46696">
    <property type="entry name" value="P450, PUTATIVE (EUROFUNG)-RELATED"/>
    <property type="match status" value="1"/>
</dbReference>
<evidence type="ECO:0000256" key="4">
    <source>
        <dbReference type="ARBA" id="ARBA00023002"/>
    </source>
</evidence>
<keyword evidence="5 7" id="KW-0408">Iron</keyword>
<dbReference type="FunFam" id="1.10.630.10:FF:000018">
    <property type="entry name" value="Cytochrome P450 monooxygenase"/>
    <property type="match status" value="1"/>
</dbReference>
<evidence type="ECO:0000256" key="1">
    <source>
        <dbReference type="ARBA" id="ARBA00010617"/>
    </source>
</evidence>
<evidence type="ECO:0000256" key="2">
    <source>
        <dbReference type="ARBA" id="ARBA00022617"/>
    </source>
</evidence>
<keyword evidence="2 7" id="KW-0349">Heme</keyword>
<protein>
    <submittedName>
        <fullName evidence="8">Cytochrome P450</fullName>
    </submittedName>
</protein>
<keyword evidence="3 7" id="KW-0479">Metal-binding</keyword>
<dbReference type="GO" id="GO:0020037">
    <property type="term" value="F:heme binding"/>
    <property type="evidence" value="ECO:0007669"/>
    <property type="project" value="InterPro"/>
</dbReference>
<dbReference type="Gene3D" id="1.10.630.10">
    <property type="entry name" value="Cytochrome P450"/>
    <property type="match status" value="1"/>
</dbReference>
<evidence type="ECO:0000256" key="7">
    <source>
        <dbReference type="RuleBase" id="RU000461"/>
    </source>
</evidence>
<keyword evidence="9" id="KW-1185">Reference proteome</keyword>
<dbReference type="RefSeq" id="WP_204516842.1">
    <property type="nucleotide sequence ID" value="NZ_BAABIN010000015.1"/>
</dbReference>
<dbReference type="EMBL" id="JAFBEB010000002">
    <property type="protein sequence ID" value="MBM7589102.1"/>
    <property type="molecule type" value="Genomic_DNA"/>
</dbReference>
<dbReference type="PROSITE" id="PS00086">
    <property type="entry name" value="CYTOCHROME_P450"/>
    <property type="match status" value="1"/>
</dbReference>
<dbReference type="PRINTS" id="PR00359">
    <property type="entry name" value="BP450"/>
</dbReference>
<dbReference type="InterPro" id="IPR001128">
    <property type="entry name" value="Cyt_P450"/>
</dbReference>
<sequence>MERQVRSGIMTPVRGLMTREERLNPFPFFRHMRETSPVRYDHDRDSWDVFRYEDVYRVLSDHETFSSNRDALHPGKAESASLIDMDPPQHTKYRNIVSRAFTPKRVADLAPRIEQITAELLDKIAGKGEAQLIKDVAGPLPVIVIAEILGIPAKDRHLFKEWSDKLVESAAVQNTEADQALMMEKNRVSQELYAYFTEQLAARRANPGDDLLSVLLAAEVEGERLNEQQLLSFCLLLLVAGNETTTNLITNAIRAFAEQPELQTRLRENPGLMPGAVEEALRYYSPVASIPSRFATKEAELGGQLIKKGDQVVAWVGSANRDEAKFPHPDQFIVDRKPNNHLAFGWGPHFCLGAPLARLEGQIALQAILKRLANIRLQAGSELQPVTSTVVFAVQELPIAFETI</sequence>
<dbReference type="InterPro" id="IPR017972">
    <property type="entry name" value="Cyt_P450_CS"/>
</dbReference>
<dbReference type="Pfam" id="PF00067">
    <property type="entry name" value="p450"/>
    <property type="match status" value="2"/>
</dbReference>
<comment type="similarity">
    <text evidence="1 7">Belongs to the cytochrome P450 family.</text>
</comment>
<evidence type="ECO:0000313" key="8">
    <source>
        <dbReference type="EMBL" id="MBM7589102.1"/>
    </source>
</evidence>
<evidence type="ECO:0000256" key="3">
    <source>
        <dbReference type="ARBA" id="ARBA00022723"/>
    </source>
</evidence>
<gene>
    <name evidence="8" type="ORF">JOD01_000700</name>
</gene>
<reference evidence="8" key="1">
    <citation type="submission" date="2021-01" db="EMBL/GenBank/DDBJ databases">
        <title>Genomic Encyclopedia of Type Strains, Phase IV (KMG-IV): sequencing the most valuable type-strain genomes for metagenomic binning, comparative biology and taxonomic classification.</title>
        <authorList>
            <person name="Goeker M."/>
        </authorList>
    </citation>
    <scope>NUCLEOTIDE SEQUENCE</scope>
    <source>
        <strain evidence="8">DSM 25523</strain>
    </source>
</reference>
<dbReference type="GO" id="GO:0016705">
    <property type="term" value="F:oxidoreductase activity, acting on paired donors, with incorporation or reduction of molecular oxygen"/>
    <property type="evidence" value="ECO:0007669"/>
    <property type="project" value="InterPro"/>
</dbReference>
<dbReference type="AlphaFoldDB" id="A0A938XSG1"/>
<keyword evidence="4 7" id="KW-0560">Oxidoreductase</keyword>
<evidence type="ECO:0000313" key="9">
    <source>
        <dbReference type="Proteomes" id="UP000717624"/>
    </source>
</evidence>